<dbReference type="Pfam" id="PF19754">
    <property type="entry name" value="DUF6241"/>
    <property type="match status" value="1"/>
</dbReference>
<sequence>MNKLWVGVIGAVLLLTAMGVYFIASLDQPGEKVESVDNIEETTGESASVTRTSGESSAENPFGEDVKTPLSEKLMQQYIHAMSHQKVAAKEKWSFFEITDERLAFLQNQLEVQQYKNETLYADILSSWQSGDFSNAVSQHNAIWNLQDGSIGEATGLLSPKEEEAFKQDWGKETR</sequence>
<dbReference type="InterPro" id="IPR046208">
    <property type="entry name" value="DUF6241"/>
</dbReference>
<gene>
    <name evidence="2" type="ORF">ACKA06_05705</name>
</gene>
<feature type="compositionally biased region" description="Polar residues" evidence="1">
    <location>
        <begin position="44"/>
        <end position="59"/>
    </location>
</feature>
<feature type="region of interest" description="Disordered" evidence="1">
    <location>
        <begin position="42"/>
        <end position="65"/>
    </location>
</feature>
<comment type="caution">
    <text evidence="2">The sequence shown here is derived from an EMBL/GenBank/DDBJ whole genome shotgun (WGS) entry which is preliminary data.</text>
</comment>
<dbReference type="Proteomes" id="UP001628668">
    <property type="component" value="Unassembled WGS sequence"/>
</dbReference>
<protein>
    <submittedName>
        <fullName evidence="2">DUF6241 domain-containing protein</fullName>
    </submittedName>
</protein>
<dbReference type="EMBL" id="JBJOSA010000003">
    <property type="protein sequence ID" value="MFL8936280.1"/>
    <property type="molecule type" value="Genomic_DNA"/>
</dbReference>
<evidence type="ECO:0000313" key="3">
    <source>
        <dbReference type="Proteomes" id="UP001628668"/>
    </source>
</evidence>
<dbReference type="RefSeq" id="WP_411159210.1">
    <property type="nucleotide sequence ID" value="NZ_JBJOSA010000003.1"/>
</dbReference>
<evidence type="ECO:0000313" key="2">
    <source>
        <dbReference type="EMBL" id="MFL8936280.1"/>
    </source>
</evidence>
<organism evidence="2 3">
    <name type="scientific">Rossellomorea oryzaecorticis</name>
    <dbReference type="NCBI Taxonomy" id="1396505"/>
    <lineage>
        <taxon>Bacteria</taxon>
        <taxon>Bacillati</taxon>
        <taxon>Bacillota</taxon>
        <taxon>Bacilli</taxon>
        <taxon>Bacillales</taxon>
        <taxon>Bacillaceae</taxon>
        <taxon>Rossellomorea</taxon>
    </lineage>
</organism>
<evidence type="ECO:0000256" key="1">
    <source>
        <dbReference type="SAM" id="MobiDB-lite"/>
    </source>
</evidence>
<keyword evidence="3" id="KW-1185">Reference proteome</keyword>
<name>A0ABW8VPS4_9BACI</name>
<proteinExistence type="predicted"/>
<accession>A0ABW8VPS4</accession>
<reference evidence="2 3" key="1">
    <citation type="submission" date="2024-12" db="EMBL/GenBank/DDBJ databases">
        <authorList>
            <person name="Li X."/>
            <person name="Zhang D."/>
        </authorList>
    </citation>
    <scope>NUCLEOTIDE SEQUENCE [LARGE SCALE GENOMIC DNA]</scope>
    <source>
        <strain evidence="2 3">JCM19602</strain>
    </source>
</reference>